<keyword evidence="1" id="KW-0004">4Fe-4S</keyword>
<dbReference type="InterPro" id="IPR007197">
    <property type="entry name" value="rSAM"/>
</dbReference>
<evidence type="ECO:0000256" key="4">
    <source>
        <dbReference type="ARBA" id="ARBA00022842"/>
    </source>
</evidence>
<keyword evidence="3" id="KW-0479">Metal-binding</keyword>
<dbReference type="InterPro" id="IPR058240">
    <property type="entry name" value="rSAM_sf"/>
</dbReference>
<evidence type="ECO:0000256" key="2">
    <source>
        <dbReference type="ARBA" id="ARBA00022691"/>
    </source>
</evidence>
<dbReference type="InterPro" id="IPR013785">
    <property type="entry name" value="Aldolase_TIM"/>
</dbReference>
<keyword evidence="5" id="KW-0408">Iron</keyword>
<reference evidence="9" key="1">
    <citation type="submission" date="2018-06" db="EMBL/GenBank/DDBJ databases">
        <authorList>
            <person name="Zhirakovskaya E."/>
        </authorList>
    </citation>
    <scope>NUCLEOTIDE SEQUENCE</scope>
</reference>
<keyword evidence="4" id="KW-0460">Magnesium</keyword>
<protein>
    <submittedName>
        <fullName evidence="9">7-carboxy-7-deazaguanine synthase</fullName>
        <ecNumber evidence="9">4.3.99.3</ecNumber>
    </submittedName>
</protein>
<evidence type="ECO:0000313" key="9">
    <source>
        <dbReference type="EMBL" id="VAW55381.1"/>
    </source>
</evidence>
<sequence>MSAQQVRLKITEIFYSLQGEALNVGLPTVFIRLTGCPLRCTYCDTEYAFTGGEWMDVDAIIDSIKHYNATHVMVTGGEPLAQKSCIELLQKLCDSGYAVSLETSGAILVDEVDYRVVKVLDIKTPASNEESKNKFENFALLNKEDQIKFVICDEKDYLWSKQLMEQQKLTDRCEVLFSPAYQQQDATVLAEWILRDRLNVRFQFQLHKYLWGDKPGV</sequence>
<dbReference type="CDD" id="cd01335">
    <property type="entry name" value="Radical_SAM"/>
    <property type="match status" value="1"/>
</dbReference>
<dbReference type="PANTHER" id="PTHR42836">
    <property type="entry name" value="7-CARBOXY-7-DEAZAGUANINE SYNTHASE"/>
    <property type="match status" value="1"/>
</dbReference>
<dbReference type="SFLD" id="SFLDS00029">
    <property type="entry name" value="Radical_SAM"/>
    <property type="match status" value="1"/>
</dbReference>
<dbReference type="InterPro" id="IPR027621">
    <property type="entry name" value="rSAM_QueE_gams"/>
</dbReference>
<evidence type="ECO:0000256" key="6">
    <source>
        <dbReference type="ARBA" id="ARBA00023014"/>
    </source>
</evidence>
<dbReference type="PROSITE" id="PS51918">
    <property type="entry name" value="RADICAL_SAM"/>
    <property type="match status" value="1"/>
</dbReference>
<dbReference type="PANTHER" id="PTHR42836:SF1">
    <property type="entry name" value="7-CARBOXY-7-DEAZAGUANINE SYNTHASE"/>
    <property type="match status" value="1"/>
</dbReference>
<evidence type="ECO:0000256" key="7">
    <source>
        <dbReference type="ARBA" id="ARBA00023239"/>
    </source>
</evidence>
<evidence type="ECO:0000256" key="3">
    <source>
        <dbReference type="ARBA" id="ARBA00022723"/>
    </source>
</evidence>
<feature type="domain" description="Radical SAM core" evidence="8">
    <location>
        <begin position="23"/>
        <end position="213"/>
    </location>
</feature>
<dbReference type="Pfam" id="PF04055">
    <property type="entry name" value="Radical_SAM"/>
    <property type="match status" value="1"/>
</dbReference>
<dbReference type="NCBIfam" id="TIGR04349">
    <property type="entry name" value="rSAM_QueE_gams"/>
    <property type="match status" value="1"/>
</dbReference>
<keyword evidence="7 9" id="KW-0456">Lyase</keyword>
<dbReference type="HAMAP" id="MF_00917">
    <property type="entry name" value="QueE"/>
    <property type="match status" value="1"/>
</dbReference>
<dbReference type="GO" id="GO:0046872">
    <property type="term" value="F:metal ion binding"/>
    <property type="evidence" value="ECO:0007669"/>
    <property type="project" value="UniProtKB-KW"/>
</dbReference>
<dbReference type="InterPro" id="IPR024924">
    <property type="entry name" value="7-CO-7-deazaguanine_synth-like"/>
</dbReference>
<dbReference type="GO" id="GO:0051539">
    <property type="term" value="F:4 iron, 4 sulfur cluster binding"/>
    <property type="evidence" value="ECO:0007669"/>
    <property type="project" value="UniProtKB-KW"/>
</dbReference>
<evidence type="ECO:0000256" key="1">
    <source>
        <dbReference type="ARBA" id="ARBA00022485"/>
    </source>
</evidence>
<dbReference type="AlphaFoldDB" id="A0A3B0WJ72"/>
<gene>
    <name evidence="9" type="ORF">MNBD_GAMMA05-2439</name>
</gene>
<proteinExistence type="inferred from homology"/>
<evidence type="ECO:0000256" key="5">
    <source>
        <dbReference type="ARBA" id="ARBA00023004"/>
    </source>
</evidence>
<organism evidence="9">
    <name type="scientific">hydrothermal vent metagenome</name>
    <dbReference type="NCBI Taxonomy" id="652676"/>
    <lineage>
        <taxon>unclassified sequences</taxon>
        <taxon>metagenomes</taxon>
        <taxon>ecological metagenomes</taxon>
    </lineage>
</organism>
<evidence type="ECO:0000259" key="8">
    <source>
        <dbReference type="PROSITE" id="PS51918"/>
    </source>
</evidence>
<dbReference type="EC" id="4.3.99.3" evidence="9"/>
<keyword evidence="6" id="KW-0411">Iron-sulfur</keyword>
<dbReference type="GO" id="GO:0016829">
    <property type="term" value="F:lyase activity"/>
    <property type="evidence" value="ECO:0007669"/>
    <property type="project" value="UniProtKB-KW"/>
</dbReference>
<dbReference type="EMBL" id="UOFE01000048">
    <property type="protein sequence ID" value="VAW55381.1"/>
    <property type="molecule type" value="Genomic_DNA"/>
</dbReference>
<dbReference type="Gene3D" id="3.20.20.70">
    <property type="entry name" value="Aldolase class I"/>
    <property type="match status" value="1"/>
</dbReference>
<dbReference type="PIRSF" id="PIRSF000370">
    <property type="entry name" value="QueE"/>
    <property type="match status" value="1"/>
</dbReference>
<name>A0A3B0WJ72_9ZZZZ</name>
<keyword evidence="2" id="KW-0949">S-adenosyl-L-methionine</keyword>
<accession>A0A3B0WJ72</accession>
<dbReference type="SUPFAM" id="SSF102114">
    <property type="entry name" value="Radical SAM enzymes"/>
    <property type="match status" value="1"/>
</dbReference>